<organism evidence="1 2">
    <name type="scientific">Candidatus Pseudogracilibacillus intestinigallinarum</name>
    <dbReference type="NCBI Taxonomy" id="2838742"/>
    <lineage>
        <taxon>Bacteria</taxon>
        <taxon>Bacillati</taxon>
        <taxon>Bacillota</taxon>
        <taxon>Bacilli</taxon>
        <taxon>Bacillales</taxon>
        <taxon>Bacillaceae</taxon>
        <taxon>Pseudogracilibacillus</taxon>
    </lineage>
</organism>
<protein>
    <submittedName>
        <fullName evidence="1">Uncharacterized protein</fullName>
    </submittedName>
</protein>
<proteinExistence type="predicted"/>
<name>A0A9D1PJV8_9BACI</name>
<reference evidence="1" key="1">
    <citation type="journal article" date="2021" name="PeerJ">
        <title>Extensive microbial diversity within the chicken gut microbiome revealed by metagenomics and culture.</title>
        <authorList>
            <person name="Gilroy R."/>
            <person name="Ravi A."/>
            <person name="Getino M."/>
            <person name="Pursley I."/>
            <person name="Horton D.L."/>
            <person name="Alikhan N.F."/>
            <person name="Baker D."/>
            <person name="Gharbi K."/>
            <person name="Hall N."/>
            <person name="Watson M."/>
            <person name="Adriaenssens E.M."/>
            <person name="Foster-Nyarko E."/>
            <person name="Jarju S."/>
            <person name="Secka A."/>
            <person name="Antonio M."/>
            <person name="Oren A."/>
            <person name="Chaudhuri R.R."/>
            <person name="La Ragione R."/>
            <person name="Hildebrand F."/>
            <person name="Pallen M.J."/>
        </authorList>
    </citation>
    <scope>NUCLEOTIDE SEQUENCE</scope>
    <source>
        <strain evidence="1">CHK169-2315</strain>
    </source>
</reference>
<evidence type="ECO:0000313" key="2">
    <source>
        <dbReference type="Proteomes" id="UP000823937"/>
    </source>
</evidence>
<sequence length="339" mass="39824">MLKNKLSYYARGHTAKGMVNYWESNVKNVEDVYVFKHPSLSLTSQLFQNIMSMYDQFGQVEVVMSPFGKDFIEGIIIRDHSIAFMDDHYVSRVVNLIDFTKGMDEKLRKDLEQLEDSMKQICDRAYEKFEKSLIIHDTLENLFLKEMSFQQADEEINKTITELFSDVQKKKGQAVLYERLFGTKTPDGTTEFVKTLIEPMQHRYFIKGRAGTGKSHFMKQIVDQCINYRIDVELYRCSFDPDSIDMIIIRDLQLCMFDSTPPHEFHPTRNEDIVIDLYNIALTPGTDEKYAEEIQRIEKAYKQEMKEGVVKLKEIKSVQQQIDHLLQLHVKKKTENEKH</sequence>
<dbReference type="Proteomes" id="UP000823937">
    <property type="component" value="Unassembled WGS sequence"/>
</dbReference>
<accession>A0A9D1PJV8</accession>
<reference evidence="1" key="2">
    <citation type="submission" date="2021-04" db="EMBL/GenBank/DDBJ databases">
        <authorList>
            <person name="Gilroy R."/>
        </authorList>
    </citation>
    <scope>NUCLEOTIDE SEQUENCE</scope>
    <source>
        <strain evidence="1">CHK169-2315</strain>
    </source>
</reference>
<dbReference type="AlphaFoldDB" id="A0A9D1PJV8"/>
<gene>
    <name evidence="1" type="ORF">H9895_01595</name>
</gene>
<evidence type="ECO:0000313" key="1">
    <source>
        <dbReference type="EMBL" id="HIV73756.1"/>
    </source>
</evidence>
<dbReference type="EMBL" id="DXHX01000023">
    <property type="protein sequence ID" value="HIV73756.1"/>
    <property type="molecule type" value="Genomic_DNA"/>
</dbReference>
<comment type="caution">
    <text evidence="1">The sequence shown here is derived from an EMBL/GenBank/DDBJ whole genome shotgun (WGS) entry which is preliminary data.</text>
</comment>
<dbReference type="InterPro" id="IPR027417">
    <property type="entry name" value="P-loop_NTPase"/>
</dbReference>
<dbReference type="SUPFAM" id="SSF52540">
    <property type="entry name" value="P-loop containing nucleoside triphosphate hydrolases"/>
    <property type="match status" value="1"/>
</dbReference>